<dbReference type="Gene3D" id="3.40.50.2300">
    <property type="match status" value="2"/>
</dbReference>
<evidence type="ECO:0000313" key="11">
    <source>
        <dbReference type="EMBL" id="KAK3274356.1"/>
    </source>
</evidence>
<evidence type="ECO:0000256" key="1">
    <source>
        <dbReference type="ARBA" id="ARBA00004370"/>
    </source>
</evidence>
<accession>A0AAE0GBH5</accession>
<keyword evidence="7" id="KW-0325">Glycoprotein</keyword>
<keyword evidence="3" id="KW-1133">Transmembrane helix</keyword>
<organism evidence="11 12">
    <name type="scientific">Cymbomonas tetramitiformis</name>
    <dbReference type="NCBI Taxonomy" id="36881"/>
    <lineage>
        <taxon>Eukaryota</taxon>
        <taxon>Viridiplantae</taxon>
        <taxon>Chlorophyta</taxon>
        <taxon>Pyramimonadophyceae</taxon>
        <taxon>Pyramimonadales</taxon>
        <taxon>Pyramimonadaceae</taxon>
        <taxon>Cymbomonas</taxon>
    </lineage>
</organism>
<dbReference type="EMBL" id="LGRX02007769">
    <property type="protein sequence ID" value="KAK3274356.1"/>
    <property type="molecule type" value="Genomic_DNA"/>
</dbReference>
<evidence type="ECO:0000256" key="6">
    <source>
        <dbReference type="ARBA" id="ARBA00023170"/>
    </source>
</evidence>
<evidence type="ECO:0000256" key="9">
    <source>
        <dbReference type="SAM" id="SignalP"/>
    </source>
</evidence>
<keyword evidence="6" id="KW-0675">Receptor</keyword>
<protein>
    <recommendedName>
        <fullName evidence="10">Receptor ligand binding region domain-containing protein</fullName>
    </recommendedName>
</protein>
<reference evidence="11 12" key="1">
    <citation type="journal article" date="2015" name="Genome Biol. Evol.">
        <title>Comparative Genomics of a Bacterivorous Green Alga Reveals Evolutionary Causalities and Consequences of Phago-Mixotrophic Mode of Nutrition.</title>
        <authorList>
            <person name="Burns J.A."/>
            <person name="Paasch A."/>
            <person name="Narechania A."/>
            <person name="Kim E."/>
        </authorList>
    </citation>
    <scope>NUCLEOTIDE SEQUENCE [LARGE SCALE GENOMIC DNA]</scope>
    <source>
        <strain evidence="11 12">PLY_AMNH</strain>
    </source>
</reference>
<keyword evidence="8" id="KW-0807">Transducer</keyword>
<dbReference type="Pfam" id="PF01094">
    <property type="entry name" value="ANF_receptor"/>
    <property type="match status" value="1"/>
</dbReference>
<evidence type="ECO:0000256" key="4">
    <source>
        <dbReference type="ARBA" id="ARBA00023040"/>
    </source>
</evidence>
<dbReference type="GO" id="GO:0038039">
    <property type="term" value="C:G protein-coupled receptor heterodimeric complex"/>
    <property type="evidence" value="ECO:0007669"/>
    <property type="project" value="TreeGrafter"/>
</dbReference>
<feature type="chain" id="PRO_5041951109" description="Receptor ligand binding region domain-containing protein" evidence="9">
    <location>
        <begin position="23"/>
        <end position="510"/>
    </location>
</feature>
<evidence type="ECO:0000256" key="2">
    <source>
        <dbReference type="ARBA" id="ARBA00022692"/>
    </source>
</evidence>
<keyword evidence="2" id="KW-0812">Transmembrane</keyword>
<evidence type="ECO:0000256" key="8">
    <source>
        <dbReference type="ARBA" id="ARBA00023224"/>
    </source>
</evidence>
<dbReference type="PANTHER" id="PTHR10519">
    <property type="entry name" value="GABA-B RECEPTOR"/>
    <property type="match status" value="1"/>
</dbReference>
<dbReference type="InterPro" id="IPR028082">
    <property type="entry name" value="Peripla_BP_I"/>
</dbReference>
<dbReference type="GO" id="GO:0007214">
    <property type="term" value="P:gamma-aminobutyric acid signaling pathway"/>
    <property type="evidence" value="ECO:0007669"/>
    <property type="project" value="TreeGrafter"/>
</dbReference>
<dbReference type="Proteomes" id="UP001190700">
    <property type="component" value="Unassembled WGS sequence"/>
</dbReference>
<evidence type="ECO:0000256" key="7">
    <source>
        <dbReference type="ARBA" id="ARBA00023180"/>
    </source>
</evidence>
<proteinExistence type="predicted"/>
<evidence type="ECO:0000313" key="12">
    <source>
        <dbReference type="Proteomes" id="UP001190700"/>
    </source>
</evidence>
<dbReference type="PANTHER" id="PTHR10519:SF20">
    <property type="entry name" value="G-PROTEIN COUPLED RECEPTOR 156-RELATED"/>
    <property type="match status" value="1"/>
</dbReference>
<evidence type="ECO:0000259" key="10">
    <source>
        <dbReference type="Pfam" id="PF01094"/>
    </source>
</evidence>
<keyword evidence="12" id="KW-1185">Reference proteome</keyword>
<dbReference type="InterPro" id="IPR001828">
    <property type="entry name" value="ANF_lig-bd_rcpt"/>
</dbReference>
<comment type="caution">
    <text evidence="11">The sequence shown here is derived from an EMBL/GenBank/DDBJ whole genome shotgun (WGS) entry which is preliminary data.</text>
</comment>
<dbReference type="SUPFAM" id="SSF53822">
    <property type="entry name" value="Periplasmic binding protein-like I"/>
    <property type="match status" value="1"/>
</dbReference>
<evidence type="ECO:0000256" key="5">
    <source>
        <dbReference type="ARBA" id="ARBA00023136"/>
    </source>
</evidence>
<feature type="domain" description="Receptor ligand binding region" evidence="10">
    <location>
        <begin position="264"/>
        <end position="473"/>
    </location>
</feature>
<evidence type="ECO:0000256" key="3">
    <source>
        <dbReference type="ARBA" id="ARBA00022989"/>
    </source>
</evidence>
<name>A0AAE0GBH5_9CHLO</name>
<dbReference type="GO" id="GO:0004965">
    <property type="term" value="F:G protein-coupled GABA receptor activity"/>
    <property type="evidence" value="ECO:0007669"/>
    <property type="project" value="InterPro"/>
</dbReference>
<comment type="subcellular location">
    <subcellularLocation>
        <location evidence="1">Membrane</location>
    </subcellularLocation>
</comment>
<keyword evidence="5" id="KW-0472">Membrane</keyword>
<gene>
    <name evidence="11" type="ORF">CYMTET_17457</name>
</gene>
<feature type="non-terminal residue" evidence="11">
    <location>
        <position position="510"/>
    </location>
</feature>
<dbReference type="InterPro" id="IPR002455">
    <property type="entry name" value="GPCR3_GABA-B"/>
</dbReference>
<keyword evidence="9" id="KW-0732">Signal</keyword>
<keyword evidence="4" id="KW-0297">G-protein coupled receptor</keyword>
<dbReference type="AlphaFoldDB" id="A0AAE0GBH5"/>
<feature type="signal peptide" evidence="9">
    <location>
        <begin position="1"/>
        <end position="22"/>
    </location>
</feature>
<sequence length="510" mass="56212">MRKYVCCRRIAWLLVLRTFCSGQFSEGLQQATESGRRASLEGEEYELHCTSNYHEGYGHTKEGVTGVSLPPGDNFQGISPLCCDRHLNYVGFPDYVHFEPAADCRSRCMSNATLNNFLTNGRCEDGFMGEYDMNCAAYNYDAGDCDTNLSLFFSNRSNYTFEADVCARHDLPRCSKEHDAPGRCYEDCVGNCFNIHVCSNEDNTTCLDSFGDGVCGSAHSLPVNVICPLWDFEFQDCVEEFHIRAVAVFPTQGAWTGGNEARIGVELAVDEINNSPNFFQFGSSGLRLGGGFPFRITAVESFCDEAQAGVAIANIQDRVNELNAVIGGGCSAVCEAFATFMATASIPQLAYGCSSSLLSSKRNLYSSFSRLRAGENQLIPPLLDLFQQMGWTRFGLIYDRDYSLFSSFADEVITAALARQFDVWSSSISSRSSSVAAEAAGALGFLQNLNMTVVIFWCYEQQAKYLFQQLSTMKDASSAHGSALVDEQRVWVGPGWFNDGWWEDAAVKAS</sequence>